<sequence length="98" mass="10788">MGGDLVPTGTPTTLWLGVGRCAELDCIGAPGQTASGHRARLHRGVELDCDEHQWGRRLGKRANDRNGVKEATLGNDRWLEQAAIIIMDRGEKLNKQDR</sequence>
<protein>
    <submittedName>
        <fullName evidence="1">Uncharacterized protein</fullName>
    </submittedName>
</protein>
<comment type="caution">
    <text evidence="1">The sequence shown here is derived from an EMBL/GenBank/DDBJ whole genome shotgun (WGS) entry which is preliminary data.</text>
</comment>
<keyword evidence="2" id="KW-1185">Reference proteome</keyword>
<proteinExistence type="predicted"/>
<dbReference type="EMBL" id="JAAALK010000283">
    <property type="protein sequence ID" value="KAG8070178.1"/>
    <property type="molecule type" value="Genomic_DNA"/>
</dbReference>
<reference evidence="1" key="2">
    <citation type="submission" date="2021-02" db="EMBL/GenBank/DDBJ databases">
        <authorList>
            <person name="Kimball J.A."/>
            <person name="Haas M.W."/>
            <person name="Macchietto M."/>
            <person name="Kono T."/>
            <person name="Duquette J."/>
            <person name="Shao M."/>
        </authorList>
    </citation>
    <scope>NUCLEOTIDE SEQUENCE</scope>
    <source>
        <tissue evidence="1">Fresh leaf tissue</tissue>
    </source>
</reference>
<accession>A0A8J5SVA4</accession>
<dbReference type="Proteomes" id="UP000729402">
    <property type="component" value="Unassembled WGS sequence"/>
</dbReference>
<evidence type="ECO:0000313" key="1">
    <source>
        <dbReference type="EMBL" id="KAG8070178.1"/>
    </source>
</evidence>
<dbReference type="AlphaFoldDB" id="A0A8J5SVA4"/>
<evidence type="ECO:0000313" key="2">
    <source>
        <dbReference type="Proteomes" id="UP000729402"/>
    </source>
</evidence>
<name>A0A8J5SVA4_ZIZPA</name>
<organism evidence="1 2">
    <name type="scientific">Zizania palustris</name>
    <name type="common">Northern wild rice</name>
    <dbReference type="NCBI Taxonomy" id="103762"/>
    <lineage>
        <taxon>Eukaryota</taxon>
        <taxon>Viridiplantae</taxon>
        <taxon>Streptophyta</taxon>
        <taxon>Embryophyta</taxon>
        <taxon>Tracheophyta</taxon>
        <taxon>Spermatophyta</taxon>
        <taxon>Magnoliopsida</taxon>
        <taxon>Liliopsida</taxon>
        <taxon>Poales</taxon>
        <taxon>Poaceae</taxon>
        <taxon>BOP clade</taxon>
        <taxon>Oryzoideae</taxon>
        <taxon>Oryzeae</taxon>
        <taxon>Zizaniinae</taxon>
        <taxon>Zizania</taxon>
    </lineage>
</organism>
<reference evidence="1" key="1">
    <citation type="journal article" date="2021" name="bioRxiv">
        <title>Whole Genome Assembly and Annotation of Northern Wild Rice, Zizania palustris L., Supports a Whole Genome Duplication in the Zizania Genus.</title>
        <authorList>
            <person name="Haas M."/>
            <person name="Kono T."/>
            <person name="Macchietto M."/>
            <person name="Millas R."/>
            <person name="McGilp L."/>
            <person name="Shao M."/>
            <person name="Duquette J."/>
            <person name="Hirsch C.N."/>
            <person name="Kimball J."/>
        </authorList>
    </citation>
    <scope>NUCLEOTIDE SEQUENCE</scope>
    <source>
        <tissue evidence="1">Fresh leaf tissue</tissue>
    </source>
</reference>
<gene>
    <name evidence="1" type="ORF">GUJ93_ZPchr0006g42467</name>
</gene>